<comment type="caution">
    <text evidence="1">The sequence shown here is derived from an EMBL/GenBank/DDBJ whole genome shotgun (WGS) entry which is preliminary data.</text>
</comment>
<evidence type="ECO:0000313" key="1">
    <source>
        <dbReference type="EMBL" id="CAG8772837.1"/>
    </source>
</evidence>
<proteinExistence type="predicted"/>
<gene>
    <name evidence="1" type="ORF">DHETER_LOCUS15941</name>
</gene>
<feature type="non-terminal residue" evidence="1">
    <location>
        <position position="1"/>
    </location>
</feature>
<name>A0ACA9R1E8_9GLOM</name>
<reference evidence="1" key="1">
    <citation type="submission" date="2021-06" db="EMBL/GenBank/DDBJ databases">
        <authorList>
            <person name="Kallberg Y."/>
            <person name="Tangrot J."/>
            <person name="Rosling A."/>
        </authorList>
    </citation>
    <scope>NUCLEOTIDE SEQUENCE</scope>
    <source>
        <strain evidence="1">IL203A</strain>
    </source>
</reference>
<protein>
    <submittedName>
        <fullName evidence="1">9161_t:CDS:1</fullName>
    </submittedName>
</protein>
<organism evidence="1 2">
    <name type="scientific">Dentiscutata heterogama</name>
    <dbReference type="NCBI Taxonomy" id="1316150"/>
    <lineage>
        <taxon>Eukaryota</taxon>
        <taxon>Fungi</taxon>
        <taxon>Fungi incertae sedis</taxon>
        <taxon>Mucoromycota</taxon>
        <taxon>Glomeromycotina</taxon>
        <taxon>Glomeromycetes</taxon>
        <taxon>Diversisporales</taxon>
        <taxon>Gigasporaceae</taxon>
        <taxon>Dentiscutata</taxon>
    </lineage>
</organism>
<feature type="non-terminal residue" evidence="1">
    <location>
        <position position="89"/>
    </location>
</feature>
<accession>A0ACA9R1E8</accession>
<evidence type="ECO:0000313" key="2">
    <source>
        <dbReference type="Proteomes" id="UP000789702"/>
    </source>
</evidence>
<sequence>RRNGKVRLHKSKRNANNTFSIGRTWSLEEIKALEVIDSLAFIVTINKPYLWTADNQRERNLFLATLLKVYKRHIKRLPKLVNFDDNSVS</sequence>
<keyword evidence="2" id="KW-1185">Reference proteome</keyword>
<dbReference type="EMBL" id="CAJVPU010057924">
    <property type="protein sequence ID" value="CAG8772837.1"/>
    <property type="molecule type" value="Genomic_DNA"/>
</dbReference>
<dbReference type="Proteomes" id="UP000789702">
    <property type="component" value="Unassembled WGS sequence"/>
</dbReference>